<dbReference type="InterPro" id="IPR029063">
    <property type="entry name" value="SAM-dependent_MTases_sf"/>
</dbReference>
<dbReference type="Proteomes" id="UP000192674">
    <property type="component" value="Unassembled WGS sequence"/>
</dbReference>
<dbReference type="GO" id="GO:0008757">
    <property type="term" value="F:S-adenosylmethionine-dependent methyltransferase activity"/>
    <property type="evidence" value="ECO:0007669"/>
    <property type="project" value="InterPro"/>
</dbReference>
<keyword evidence="5" id="KW-0830">Ubiquinone</keyword>
<comment type="similarity">
    <text evidence="1">Belongs to the methyltransferase superfamily.</text>
</comment>
<feature type="domain" description="Methyltransferase type 11" evidence="4">
    <location>
        <begin position="49"/>
        <end position="143"/>
    </location>
</feature>
<evidence type="ECO:0000259" key="4">
    <source>
        <dbReference type="Pfam" id="PF08241"/>
    </source>
</evidence>
<dbReference type="InterPro" id="IPR013216">
    <property type="entry name" value="Methyltransf_11"/>
</dbReference>
<evidence type="ECO:0000313" key="5">
    <source>
        <dbReference type="EMBL" id="SMC59118.1"/>
    </source>
</evidence>
<dbReference type="GO" id="GO:0032259">
    <property type="term" value="P:methylation"/>
    <property type="evidence" value="ECO:0007669"/>
    <property type="project" value="UniProtKB-KW"/>
</dbReference>
<keyword evidence="3" id="KW-0808">Transferase</keyword>
<reference evidence="5 6" key="1">
    <citation type="submission" date="2017-04" db="EMBL/GenBank/DDBJ databases">
        <authorList>
            <person name="Afonso C.L."/>
            <person name="Miller P.J."/>
            <person name="Scott M.A."/>
            <person name="Spackman E."/>
            <person name="Goraichik I."/>
            <person name="Dimitrov K.M."/>
            <person name="Suarez D.L."/>
            <person name="Swayne D.E."/>
        </authorList>
    </citation>
    <scope>NUCLEOTIDE SEQUENCE [LARGE SCALE GENOMIC DNA]</scope>
    <source>
        <strain evidence="5 6">DSM 43828</strain>
    </source>
</reference>
<dbReference type="EMBL" id="FWXV01000001">
    <property type="protein sequence ID" value="SMC59118.1"/>
    <property type="molecule type" value="Genomic_DNA"/>
</dbReference>
<dbReference type="CDD" id="cd02440">
    <property type="entry name" value="AdoMet_MTases"/>
    <property type="match status" value="1"/>
</dbReference>
<organism evidence="5 6">
    <name type="scientific">Kibdelosporangium aridum</name>
    <dbReference type="NCBI Taxonomy" id="2030"/>
    <lineage>
        <taxon>Bacteria</taxon>
        <taxon>Bacillati</taxon>
        <taxon>Actinomycetota</taxon>
        <taxon>Actinomycetes</taxon>
        <taxon>Pseudonocardiales</taxon>
        <taxon>Pseudonocardiaceae</taxon>
        <taxon>Kibdelosporangium</taxon>
    </lineage>
</organism>
<dbReference type="PANTHER" id="PTHR44942:SF4">
    <property type="entry name" value="METHYLTRANSFERASE TYPE 11 DOMAIN-CONTAINING PROTEIN"/>
    <property type="match status" value="1"/>
</dbReference>
<dbReference type="RefSeq" id="WP_160096297.1">
    <property type="nucleotide sequence ID" value="NZ_FWXV01000001.1"/>
</dbReference>
<accession>A0A1Y5WYA0</accession>
<protein>
    <submittedName>
        <fullName evidence="5">Ubiquinone/menaquinone biosynthesis C-methylase UbiE</fullName>
    </submittedName>
</protein>
<gene>
    <name evidence="5" type="ORF">SAMN05661093_00755</name>
</gene>
<dbReference type="SUPFAM" id="SSF53335">
    <property type="entry name" value="S-adenosyl-L-methionine-dependent methyltransferases"/>
    <property type="match status" value="1"/>
</dbReference>
<keyword evidence="6" id="KW-1185">Reference proteome</keyword>
<dbReference type="PANTHER" id="PTHR44942">
    <property type="entry name" value="METHYLTRANSF_11 DOMAIN-CONTAINING PROTEIN"/>
    <property type="match status" value="1"/>
</dbReference>
<keyword evidence="2 5" id="KW-0489">Methyltransferase</keyword>
<dbReference type="Gene3D" id="3.40.50.150">
    <property type="entry name" value="Vaccinia Virus protein VP39"/>
    <property type="match status" value="1"/>
</dbReference>
<proteinExistence type="inferred from homology"/>
<evidence type="ECO:0000256" key="3">
    <source>
        <dbReference type="ARBA" id="ARBA00022679"/>
    </source>
</evidence>
<sequence>MANEHQAKAWNGYEGEHWASHHARYDAMIADLNEHLFPAAALTATDRVLDVGCGAGQTTRIAAGLAAHATGIDLSGPMLAQARAASSDLANITYIHGDAQTYPIPDNEFDVAISRGGIMYFDDPVAAFSNIRRALRPTGRVAFIAGGALKPDSDSMVAFKALSQFVPRPARESGDTSPNPASLADPSYARKIFAEAGFDAIAVQTRETVSVVGENAADATDFILKWGPVRYALDQACVSDTTEVRAAVTSALRPLETSSGVRWSSDVVLITARVESSTG</sequence>
<dbReference type="InterPro" id="IPR051052">
    <property type="entry name" value="Diverse_substrate_MTase"/>
</dbReference>
<dbReference type="OrthoDB" id="9777638at2"/>
<dbReference type="AlphaFoldDB" id="A0A1Y5WYA0"/>
<evidence type="ECO:0000256" key="1">
    <source>
        <dbReference type="ARBA" id="ARBA00008361"/>
    </source>
</evidence>
<dbReference type="Pfam" id="PF08241">
    <property type="entry name" value="Methyltransf_11"/>
    <property type="match status" value="1"/>
</dbReference>
<name>A0A1Y5WYA0_KIBAR</name>
<evidence type="ECO:0000256" key="2">
    <source>
        <dbReference type="ARBA" id="ARBA00022603"/>
    </source>
</evidence>
<evidence type="ECO:0000313" key="6">
    <source>
        <dbReference type="Proteomes" id="UP000192674"/>
    </source>
</evidence>